<accession>D3FCI3</accession>
<dbReference type="FunFam" id="3.40.50.1820:FF:000089">
    <property type="entry name" value="Alpha/beta hydrolase"/>
    <property type="match status" value="1"/>
</dbReference>
<proteinExistence type="inferred from homology"/>
<dbReference type="Gene3D" id="3.40.50.1820">
    <property type="entry name" value="alpha/beta hydrolase"/>
    <property type="match status" value="1"/>
</dbReference>
<dbReference type="InterPro" id="IPR029058">
    <property type="entry name" value="AB_hydrolase_fold"/>
</dbReference>
<dbReference type="EMBL" id="CP001854">
    <property type="protein sequence ID" value="ADB49456.1"/>
    <property type="molecule type" value="Genomic_DNA"/>
</dbReference>
<keyword evidence="2 5" id="KW-0378">Hydrolase</keyword>
<dbReference type="InterPro" id="IPR033140">
    <property type="entry name" value="Lipase_GDXG_put_SER_AS"/>
</dbReference>
<dbReference type="PANTHER" id="PTHR48081:SF8">
    <property type="entry name" value="ALPHA_BETA HYDROLASE FOLD-3 DOMAIN-CONTAINING PROTEIN-RELATED"/>
    <property type="match status" value="1"/>
</dbReference>
<reference evidence="6" key="2">
    <citation type="submission" date="2010-01" db="EMBL/GenBank/DDBJ databases">
        <title>The complete genome of Conexibacter woesei DSM 14684.</title>
        <authorList>
            <consortium name="US DOE Joint Genome Institute (JGI-PGF)"/>
            <person name="Lucas S."/>
            <person name="Copeland A."/>
            <person name="Lapidus A."/>
            <person name="Glavina del Rio T."/>
            <person name="Dalin E."/>
            <person name="Tice H."/>
            <person name="Bruce D."/>
            <person name="Goodwin L."/>
            <person name="Pitluck S."/>
            <person name="Kyrpides N."/>
            <person name="Mavromatis K."/>
            <person name="Ivanova N."/>
            <person name="Mikhailova N."/>
            <person name="Chertkov O."/>
            <person name="Brettin T."/>
            <person name="Detter J.C."/>
            <person name="Han C."/>
            <person name="Larimer F."/>
            <person name="Land M."/>
            <person name="Hauser L."/>
            <person name="Markowitz V."/>
            <person name="Cheng J.-F."/>
            <person name="Hugenholtz P."/>
            <person name="Woyke T."/>
            <person name="Wu D."/>
            <person name="Pukall R."/>
            <person name="Steenblock K."/>
            <person name="Schneider S."/>
            <person name="Klenk H.-P."/>
            <person name="Eisen J.A."/>
        </authorList>
    </citation>
    <scope>NUCLEOTIDE SEQUENCE [LARGE SCALE GENOMIC DNA]</scope>
    <source>
        <strain evidence="6">DSM 14684 / CIP 108061 / JCM 11494 / NBRC 100937 / ID131577</strain>
    </source>
</reference>
<dbReference type="SUPFAM" id="SSF53474">
    <property type="entry name" value="alpha/beta-Hydrolases"/>
    <property type="match status" value="1"/>
</dbReference>
<protein>
    <submittedName>
        <fullName evidence="5">Alpha/beta hydrolase fold-3 domain protein</fullName>
    </submittedName>
</protein>
<dbReference type="InterPro" id="IPR013094">
    <property type="entry name" value="AB_hydrolase_3"/>
</dbReference>
<dbReference type="PROSITE" id="PS01174">
    <property type="entry name" value="LIPASE_GDXG_SER"/>
    <property type="match status" value="1"/>
</dbReference>
<dbReference type="MEROPS" id="S09.993"/>
<dbReference type="GO" id="GO:0016787">
    <property type="term" value="F:hydrolase activity"/>
    <property type="evidence" value="ECO:0007669"/>
    <property type="project" value="UniProtKB-KW"/>
</dbReference>
<dbReference type="HOGENOM" id="CLU_012494_6_4_11"/>
<evidence type="ECO:0000313" key="5">
    <source>
        <dbReference type="EMBL" id="ADB49456.1"/>
    </source>
</evidence>
<keyword evidence="6" id="KW-1185">Reference proteome</keyword>
<name>D3FCI3_CONWI</name>
<dbReference type="AlphaFoldDB" id="D3FCI3"/>
<evidence type="ECO:0000259" key="4">
    <source>
        <dbReference type="Pfam" id="PF07859"/>
    </source>
</evidence>
<dbReference type="Pfam" id="PF07859">
    <property type="entry name" value="Abhydrolase_3"/>
    <property type="match status" value="1"/>
</dbReference>
<feature type="active site" evidence="3">
    <location>
        <position position="158"/>
    </location>
</feature>
<reference evidence="5 6" key="1">
    <citation type="journal article" date="2010" name="Stand. Genomic Sci.">
        <title>Complete genome sequence of Conexibacter woesei type strain (ID131577).</title>
        <authorList>
            <person name="Pukall R."/>
            <person name="Lapidus A."/>
            <person name="Glavina Del Rio T."/>
            <person name="Copeland A."/>
            <person name="Tice H."/>
            <person name="Cheng J.-F."/>
            <person name="Lucas S."/>
            <person name="Chen F."/>
            <person name="Nolan M."/>
            <person name="Bruce D."/>
            <person name="Goodwin L."/>
            <person name="Pitluck S."/>
            <person name="Mavromatis K."/>
            <person name="Ivanova N."/>
            <person name="Ovchinnikova G."/>
            <person name="Pati A."/>
            <person name="Chen A."/>
            <person name="Palaniappan K."/>
            <person name="Land M."/>
            <person name="Hauser L."/>
            <person name="Chang Y.-J."/>
            <person name="Jeffries C.D."/>
            <person name="Chain P."/>
            <person name="Meincke L."/>
            <person name="Sims D."/>
            <person name="Brettin T."/>
            <person name="Detter J.C."/>
            <person name="Rohde M."/>
            <person name="Goeker M."/>
            <person name="Bristow J."/>
            <person name="Eisen J.A."/>
            <person name="Markowitz V."/>
            <person name="Kyrpides N.C."/>
            <person name="Klenk H.-P."/>
            <person name="Hugenholtz P."/>
        </authorList>
    </citation>
    <scope>NUCLEOTIDE SEQUENCE [LARGE SCALE GENOMIC DNA]</scope>
    <source>
        <strain evidence="6">DSM 14684 / CIP 108061 / JCM 11494 / NBRC 100937 / ID131577</strain>
    </source>
</reference>
<evidence type="ECO:0000256" key="2">
    <source>
        <dbReference type="ARBA" id="ARBA00022801"/>
    </source>
</evidence>
<evidence type="ECO:0000256" key="3">
    <source>
        <dbReference type="PROSITE-ProRule" id="PRU10038"/>
    </source>
</evidence>
<feature type="domain" description="Alpha/beta hydrolase fold-3" evidence="4">
    <location>
        <begin position="80"/>
        <end position="284"/>
    </location>
</feature>
<dbReference type="Proteomes" id="UP000008229">
    <property type="component" value="Chromosome"/>
</dbReference>
<dbReference type="PANTHER" id="PTHR48081">
    <property type="entry name" value="AB HYDROLASE SUPERFAMILY PROTEIN C4A8.06C"/>
    <property type="match status" value="1"/>
</dbReference>
<comment type="similarity">
    <text evidence="1">Belongs to the 'GDXG' lipolytic enzyme family.</text>
</comment>
<sequence length="313" mass="33440">MAWSVGSAKLVPGARSYLERVLAAPQVWEVPLADARRGFEEEALELWGDLDAVAEIVDRDLDGIRVRVYRPVSDAALPAVVYLHGGGWVLGTVDSYDPFCRALAARAPAVVVSVDYRLAPEHPFPAAIDDAWAVTRWVAGHAADVGADPERLVVAGDSAGGNLAAVVALRARDGGLPLALQALAYPVTDADLDSSGYRRLGEGLNLTRAKMAWYWARYLGTADGADPHASPLRADDLAGVAPALVQTAEYDPLADEAAAYAQRLRAAGARVTLTRYDGQLHGFLRLRRSCREQVDDAIAEIASAVRSARPAPR</sequence>
<evidence type="ECO:0000256" key="1">
    <source>
        <dbReference type="ARBA" id="ARBA00010515"/>
    </source>
</evidence>
<dbReference type="KEGG" id="cwo:Cwoe_1023"/>
<dbReference type="InterPro" id="IPR050300">
    <property type="entry name" value="GDXG_lipolytic_enzyme"/>
</dbReference>
<dbReference type="RefSeq" id="WP_012932509.1">
    <property type="nucleotide sequence ID" value="NC_013739.1"/>
</dbReference>
<organism evidence="5 6">
    <name type="scientific">Conexibacter woesei (strain DSM 14684 / CCUG 47730 / CIP 108061 / JCM 11494 / NBRC 100937 / ID131577)</name>
    <dbReference type="NCBI Taxonomy" id="469383"/>
    <lineage>
        <taxon>Bacteria</taxon>
        <taxon>Bacillati</taxon>
        <taxon>Actinomycetota</taxon>
        <taxon>Thermoleophilia</taxon>
        <taxon>Solirubrobacterales</taxon>
        <taxon>Conexibacteraceae</taxon>
        <taxon>Conexibacter</taxon>
    </lineage>
</organism>
<dbReference type="STRING" id="469383.Cwoe_1023"/>
<evidence type="ECO:0000313" key="6">
    <source>
        <dbReference type="Proteomes" id="UP000008229"/>
    </source>
</evidence>
<dbReference type="eggNOG" id="COG0657">
    <property type="taxonomic scope" value="Bacteria"/>
</dbReference>
<gene>
    <name evidence="5" type="ordered locus">Cwoe_1023</name>
</gene>